<evidence type="ECO:0000256" key="6">
    <source>
        <dbReference type="SAM" id="Phobius"/>
    </source>
</evidence>
<keyword evidence="4" id="KW-0732">Signal</keyword>
<sequence length="269" mass="29955">MAPYSPVPVDEKAALYHYQEPCYTERRRPGSRPWRRTLITRIIPALLTLLAVFSLFRAVFVCNHHYNPGLSPHDADLGDSLEGGNKVPLEIHVMSKCPDARDCLRELVVPTMERVSDKVNFTMSFIGSIDPNSDAVTCKHGPAECLGNVILLCAAHVYSDVKVWLGFANCMISDYPDIPNRDLVEDCAMEHGVDFQKLNTCISEEGEGVGLLRESVLRSQENNVTKSCTVRLAGETRCIRDGGKWYDCPGGSSVKSLVRDINHLYNKTI</sequence>
<dbReference type="AlphaFoldDB" id="A0AAN6IXB2"/>
<proteinExistence type="inferred from homology"/>
<keyword evidence="5" id="KW-0325">Glycoprotein</keyword>
<evidence type="ECO:0000313" key="8">
    <source>
        <dbReference type="Proteomes" id="UP001161757"/>
    </source>
</evidence>
<name>A0AAN6IXB2_EXODE</name>
<dbReference type="Proteomes" id="UP001161757">
    <property type="component" value="Unassembled WGS sequence"/>
</dbReference>
<comment type="caution">
    <text evidence="7">The sequence shown here is derived from an EMBL/GenBank/DDBJ whole genome shotgun (WGS) entry which is preliminary data.</text>
</comment>
<evidence type="ECO:0000256" key="4">
    <source>
        <dbReference type="ARBA" id="ARBA00022729"/>
    </source>
</evidence>
<feature type="transmembrane region" description="Helical" evidence="6">
    <location>
        <begin position="38"/>
        <end position="60"/>
    </location>
</feature>
<gene>
    <name evidence="7" type="ORF">HRR80_002622</name>
</gene>
<evidence type="ECO:0000256" key="2">
    <source>
        <dbReference type="ARBA" id="ARBA00005679"/>
    </source>
</evidence>
<dbReference type="PANTHER" id="PTHR13234:SF8">
    <property type="entry name" value="GAMMA-INTERFERON-INDUCIBLE LYSOSOMAL THIOL REDUCTASE"/>
    <property type="match status" value="1"/>
</dbReference>
<accession>A0AAN6IXB2</accession>
<evidence type="ECO:0000256" key="1">
    <source>
        <dbReference type="ARBA" id="ARBA00004613"/>
    </source>
</evidence>
<dbReference type="GO" id="GO:0005576">
    <property type="term" value="C:extracellular region"/>
    <property type="evidence" value="ECO:0007669"/>
    <property type="project" value="UniProtKB-SubCell"/>
</dbReference>
<keyword evidence="3" id="KW-0964">Secreted</keyword>
<keyword evidence="6" id="KW-0472">Membrane</keyword>
<keyword evidence="6" id="KW-1133">Transmembrane helix</keyword>
<keyword evidence="6" id="KW-0812">Transmembrane</keyword>
<dbReference type="PANTHER" id="PTHR13234">
    <property type="entry name" value="GAMMA-INTERFERON INDUCIBLE LYSOSOMAL THIOL REDUCTASE GILT"/>
    <property type="match status" value="1"/>
</dbReference>
<dbReference type="EMBL" id="JAJGCB010000003">
    <property type="protein sequence ID" value="KAJ8994127.1"/>
    <property type="molecule type" value="Genomic_DNA"/>
</dbReference>
<organism evidence="7 8">
    <name type="scientific">Exophiala dermatitidis</name>
    <name type="common">Black yeast-like fungus</name>
    <name type="synonym">Wangiella dermatitidis</name>
    <dbReference type="NCBI Taxonomy" id="5970"/>
    <lineage>
        <taxon>Eukaryota</taxon>
        <taxon>Fungi</taxon>
        <taxon>Dikarya</taxon>
        <taxon>Ascomycota</taxon>
        <taxon>Pezizomycotina</taxon>
        <taxon>Eurotiomycetes</taxon>
        <taxon>Chaetothyriomycetidae</taxon>
        <taxon>Chaetothyriales</taxon>
        <taxon>Herpotrichiellaceae</taxon>
        <taxon>Exophiala</taxon>
    </lineage>
</organism>
<evidence type="ECO:0000256" key="3">
    <source>
        <dbReference type="ARBA" id="ARBA00022525"/>
    </source>
</evidence>
<dbReference type="Pfam" id="PF03227">
    <property type="entry name" value="GILT"/>
    <property type="match status" value="1"/>
</dbReference>
<dbReference type="InterPro" id="IPR004911">
    <property type="entry name" value="Interferon-induced_GILT"/>
</dbReference>
<comment type="similarity">
    <text evidence="2">Belongs to the GILT family.</text>
</comment>
<evidence type="ECO:0000256" key="5">
    <source>
        <dbReference type="ARBA" id="ARBA00023180"/>
    </source>
</evidence>
<evidence type="ECO:0008006" key="9">
    <source>
        <dbReference type="Google" id="ProtNLM"/>
    </source>
</evidence>
<comment type="subcellular location">
    <subcellularLocation>
        <location evidence="1">Secreted</location>
    </subcellularLocation>
</comment>
<evidence type="ECO:0000313" key="7">
    <source>
        <dbReference type="EMBL" id="KAJ8994127.1"/>
    </source>
</evidence>
<dbReference type="GO" id="GO:0016671">
    <property type="term" value="F:oxidoreductase activity, acting on a sulfur group of donors, disulfide as acceptor"/>
    <property type="evidence" value="ECO:0007669"/>
    <property type="project" value="InterPro"/>
</dbReference>
<reference evidence="7" key="1">
    <citation type="submission" date="2023-01" db="EMBL/GenBank/DDBJ databases">
        <title>Exophiala dermititidis isolated from Cystic Fibrosis Patient.</title>
        <authorList>
            <person name="Kurbessoian T."/>
            <person name="Crocker A."/>
            <person name="Murante D."/>
            <person name="Hogan D.A."/>
            <person name="Stajich J.E."/>
        </authorList>
    </citation>
    <scope>NUCLEOTIDE SEQUENCE</scope>
    <source>
        <strain evidence="7">Ex8</strain>
    </source>
</reference>
<protein>
    <recommendedName>
        <fullName evidence="9">Gamma interferon inducible lysosomal thiol reductase</fullName>
    </recommendedName>
</protein>